<protein>
    <submittedName>
        <fullName evidence="1">Uncharacterized protein</fullName>
    </submittedName>
</protein>
<dbReference type="EMBL" id="CP034413">
    <property type="protein sequence ID" value="QQL05867.1"/>
    <property type="molecule type" value="Genomic_DNA"/>
</dbReference>
<evidence type="ECO:0000313" key="2">
    <source>
        <dbReference type="Proteomes" id="UP000298642"/>
    </source>
</evidence>
<reference evidence="2" key="1">
    <citation type="submission" date="2018-12" db="EMBL/GenBank/DDBJ databases">
        <title>Dusodibacter welbiota gen. nov., sp. nov., isolated from human faeces and emended description of the Oscillibacter genus.</title>
        <authorList>
            <person name="Le Roy T."/>
            <person name="Van der Smissen P."/>
            <person name="Delzenne N."/>
            <person name="Muccioli G."/>
            <person name="Collet J.F."/>
            <person name="Cani P.D."/>
        </authorList>
    </citation>
    <scope>NUCLEOTIDE SEQUENCE [LARGE SCALE GENOMIC DNA]</scope>
    <source>
        <strain evidence="2">J115</strain>
    </source>
</reference>
<dbReference type="GeneID" id="89521919"/>
<dbReference type="AlphaFoldDB" id="A0A7T7D8T0"/>
<sequence length="57" mass="6323">MIILGDLQLGHKDLDTWKPGPNSAGGVSVQIIFQNDTQKTIKYVYFDVVPYNAVKDA</sequence>
<evidence type="ECO:0000313" key="1">
    <source>
        <dbReference type="EMBL" id="QQL05867.1"/>
    </source>
</evidence>
<name>A0A7T7D8T0_9FIRM</name>
<dbReference type="RefSeq" id="WP_158629708.1">
    <property type="nucleotide sequence ID" value="NZ_CAUWCU010000029.1"/>
</dbReference>
<dbReference type="KEGG" id="obj:EIO64_18390"/>
<proteinExistence type="predicted"/>
<accession>A0A7T7D8T0</accession>
<keyword evidence="2" id="KW-1185">Reference proteome</keyword>
<dbReference type="Proteomes" id="UP000298642">
    <property type="component" value="Chromosome"/>
</dbReference>
<gene>
    <name evidence="1" type="ORF">EIO64_18390</name>
</gene>
<organism evidence="1 2">
    <name type="scientific">Dysosmobacter welbionis</name>
    <dbReference type="NCBI Taxonomy" id="2093857"/>
    <lineage>
        <taxon>Bacteria</taxon>
        <taxon>Bacillati</taxon>
        <taxon>Bacillota</taxon>
        <taxon>Clostridia</taxon>
        <taxon>Eubacteriales</taxon>
        <taxon>Oscillospiraceae</taxon>
        <taxon>Dysosmobacter</taxon>
    </lineage>
</organism>